<dbReference type="AlphaFoldDB" id="A0AAD9WVC7"/>
<keyword evidence="3" id="KW-0862">Zinc</keyword>
<evidence type="ECO:0000313" key="8">
    <source>
        <dbReference type="EMBL" id="KAK2645224.1"/>
    </source>
</evidence>
<sequence>MNDDIDNVVAVNSESIEKPPLQEKLKTVGGKGRSRSDAWNNFTRYLDGGRMRAQCNYCPTNYACDSNTNGTTNMNKHIDYQCKNYHAKLAAADPKQKYLVKQASITSFTTSSKEGCGSSLGLGIFNNEDTRNALAEMLIVDELPFRFVEKRGFHKFCRVGMPRFDVSSRRTIVRDILQMYVDMKTSLMKQFKEKKRILSFTQISDHRGETIGKCIEKVLIDWGIDMVFTITVDNASSNNTSILYVNQKLNSWHTDDGILGGKYLHLRCCAHIVNLIVNDGLKEMHESVCAIRNAVKFVKSPLSIFEKFKKNVESEKIKNKGLVVLDVPTRWNSTYLVLVSSLKFIKAFDWLDDEDLHYQTYFKEDENEQKQIGPPHFEDWENAKVFVQFLKTFYDVTLQFSASLSVTSKW</sequence>
<dbReference type="InterPro" id="IPR036236">
    <property type="entry name" value="Znf_C2H2_sf"/>
</dbReference>
<gene>
    <name evidence="8" type="ORF">Ddye_020419</name>
</gene>
<evidence type="ECO:0000313" key="9">
    <source>
        <dbReference type="Proteomes" id="UP001280121"/>
    </source>
</evidence>
<dbReference type="InterPro" id="IPR003656">
    <property type="entry name" value="Znf_BED"/>
</dbReference>
<evidence type="ECO:0000259" key="7">
    <source>
        <dbReference type="PROSITE" id="PS50808"/>
    </source>
</evidence>
<evidence type="ECO:0000256" key="4">
    <source>
        <dbReference type="ARBA" id="ARBA00023015"/>
    </source>
</evidence>
<name>A0AAD9WVC7_9ROSI</name>
<organism evidence="8 9">
    <name type="scientific">Dipteronia dyeriana</name>
    <dbReference type="NCBI Taxonomy" id="168575"/>
    <lineage>
        <taxon>Eukaryota</taxon>
        <taxon>Viridiplantae</taxon>
        <taxon>Streptophyta</taxon>
        <taxon>Embryophyta</taxon>
        <taxon>Tracheophyta</taxon>
        <taxon>Spermatophyta</taxon>
        <taxon>Magnoliopsida</taxon>
        <taxon>eudicotyledons</taxon>
        <taxon>Gunneridae</taxon>
        <taxon>Pentapetalae</taxon>
        <taxon>rosids</taxon>
        <taxon>malvids</taxon>
        <taxon>Sapindales</taxon>
        <taxon>Sapindaceae</taxon>
        <taxon>Hippocastanoideae</taxon>
        <taxon>Acereae</taxon>
        <taxon>Dipteronia</taxon>
    </lineage>
</organism>
<keyword evidence="1" id="KW-0479">Metal-binding</keyword>
<feature type="domain" description="BED-type" evidence="7">
    <location>
        <begin position="33"/>
        <end position="89"/>
    </location>
</feature>
<dbReference type="SMART" id="SM00614">
    <property type="entry name" value="ZnF_BED"/>
    <property type="match status" value="1"/>
</dbReference>
<proteinExistence type="predicted"/>
<keyword evidence="4" id="KW-0805">Transcription regulation</keyword>
<protein>
    <recommendedName>
        <fullName evidence="7">BED-type domain-containing protein</fullName>
    </recommendedName>
</protein>
<keyword evidence="5" id="KW-0804">Transcription</keyword>
<dbReference type="EMBL" id="JANJYI010000006">
    <property type="protein sequence ID" value="KAK2645224.1"/>
    <property type="molecule type" value="Genomic_DNA"/>
</dbReference>
<dbReference type="SUPFAM" id="SSF53098">
    <property type="entry name" value="Ribonuclease H-like"/>
    <property type="match status" value="1"/>
</dbReference>
<evidence type="ECO:0000256" key="3">
    <source>
        <dbReference type="ARBA" id="ARBA00022833"/>
    </source>
</evidence>
<dbReference type="PROSITE" id="PS50808">
    <property type="entry name" value="ZF_BED"/>
    <property type="match status" value="1"/>
</dbReference>
<reference evidence="8" key="1">
    <citation type="journal article" date="2023" name="Plant J.">
        <title>Genome sequences and population genomics provide insights into the demographic history, inbreeding, and mutation load of two 'living fossil' tree species of Dipteronia.</title>
        <authorList>
            <person name="Feng Y."/>
            <person name="Comes H.P."/>
            <person name="Chen J."/>
            <person name="Zhu S."/>
            <person name="Lu R."/>
            <person name="Zhang X."/>
            <person name="Li P."/>
            <person name="Qiu J."/>
            <person name="Olsen K.M."/>
            <person name="Qiu Y."/>
        </authorList>
    </citation>
    <scope>NUCLEOTIDE SEQUENCE</scope>
    <source>
        <strain evidence="8">KIB01</strain>
    </source>
</reference>
<dbReference type="GO" id="GO:0003677">
    <property type="term" value="F:DNA binding"/>
    <property type="evidence" value="ECO:0007669"/>
    <property type="project" value="InterPro"/>
</dbReference>
<evidence type="ECO:0000256" key="1">
    <source>
        <dbReference type="ARBA" id="ARBA00022723"/>
    </source>
</evidence>
<dbReference type="Proteomes" id="UP001280121">
    <property type="component" value="Unassembled WGS sequence"/>
</dbReference>
<dbReference type="InterPro" id="IPR052035">
    <property type="entry name" value="ZnF_BED_domain_contain"/>
</dbReference>
<dbReference type="SUPFAM" id="SSF57667">
    <property type="entry name" value="beta-beta-alpha zinc fingers"/>
    <property type="match status" value="1"/>
</dbReference>
<keyword evidence="2 6" id="KW-0863">Zinc-finger</keyword>
<dbReference type="PANTHER" id="PTHR46481:SF2">
    <property type="entry name" value="BED-TYPE DOMAIN-CONTAINING PROTEIN"/>
    <property type="match status" value="1"/>
</dbReference>
<evidence type="ECO:0000256" key="6">
    <source>
        <dbReference type="PROSITE-ProRule" id="PRU00027"/>
    </source>
</evidence>
<dbReference type="InterPro" id="IPR012337">
    <property type="entry name" value="RNaseH-like_sf"/>
</dbReference>
<keyword evidence="9" id="KW-1185">Reference proteome</keyword>
<accession>A0AAD9WVC7</accession>
<evidence type="ECO:0000256" key="5">
    <source>
        <dbReference type="ARBA" id="ARBA00023163"/>
    </source>
</evidence>
<comment type="caution">
    <text evidence="8">The sequence shown here is derived from an EMBL/GenBank/DDBJ whole genome shotgun (WGS) entry which is preliminary data.</text>
</comment>
<dbReference type="PANTHER" id="PTHR46481">
    <property type="entry name" value="ZINC FINGER BED DOMAIN-CONTAINING PROTEIN 4"/>
    <property type="match status" value="1"/>
</dbReference>
<evidence type="ECO:0000256" key="2">
    <source>
        <dbReference type="ARBA" id="ARBA00022771"/>
    </source>
</evidence>
<dbReference type="GO" id="GO:0008270">
    <property type="term" value="F:zinc ion binding"/>
    <property type="evidence" value="ECO:0007669"/>
    <property type="project" value="UniProtKB-KW"/>
</dbReference>